<gene>
    <name evidence="1" type="ORF">FAGAP_8441</name>
</gene>
<dbReference type="EMBL" id="LUFC02000646">
    <property type="protein sequence ID" value="KAF4495432.1"/>
    <property type="molecule type" value="Genomic_DNA"/>
</dbReference>
<dbReference type="Proteomes" id="UP000737391">
    <property type="component" value="Unassembled WGS sequence"/>
</dbReference>
<reference evidence="1" key="1">
    <citation type="submission" date="2020-01" db="EMBL/GenBank/DDBJ databases">
        <title>Identification and distribution of gene clusters putatively required for synthesis of sphingolipid metabolism inhibitors in phylogenetically diverse species of the filamentous fungus Fusarium.</title>
        <authorList>
            <person name="Kim H.-S."/>
            <person name="Busman M."/>
            <person name="Brown D.W."/>
            <person name="Divon H."/>
            <person name="Uhlig S."/>
            <person name="Proctor R.H."/>
        </authorList>
    </citation>
    <scope>NUCLEOTIDE SEQUENCE</scope>
    <source>
        <strain evidence="1">NRRL 31653</strain>
    </source>
</reference>
<protein>
    <submittedName>
        <fullName evidence="1">DNA (Cytosine-5-)-methyltransferase</fullName>
    </submittedName>
</protein>
<proteinExistence type="predicted"/>
<name>A0A9P5B440_9HYPO</name>
<dbReference type="OrthoDB" id="5113393at2759"/>
<evidence type="ECO:0000313" key="1">
    <source>
        <dbReference type="EMBL" id="KAF4495432.1"/>
    </source>
</evidence>
<organism evidence="1 2">
    <name type="scientific">Fusarium agapanthi</name>
    <dbReference type="NCBI Taxonomy" id="1803897"/>
    <lineage>
        <taxon>Eukaryota</taxon>
        <taxon>Fungi</taxon>
        <taxon>Dikarya</taxon>
        <taxon>Ascomycota</taxon>
        <taxon>Pezizomycotina</taxon>
        <taxon>Sordariomycetes</taxon>
        <taxon>Hypocreomycetidae</taxon>
        <taxon>Hypocreales</taxon>
        <taxon>Nectriaceae</taxon>
        <taxon>Fusarium</taxon>
        <taxon>Fusarium fujikuroi species complex</taxon>
    </lineage>
</organism>
<sequence>MFDTCLGAGGVSHEATMAGSLSFSGVYQQAKCALVLRSSVPCQYSSSVYTHAPAHGDEHLRTPHLQLVAEEAAFGVITADQIPDPARKRRVEPFNGSIGGFTQGHSVRWQAVRLYTWALPKTEGG</sequence>
<dbReference type="AlphaFoldDB" id="A0A9P5B440"/>
<evidence type="ECO:0000313" key="2">
    <source>
        <dbReference type="Proteomes" id="UP000737391"/>
    </source>
</evidence>
<keyword evidence="2" id="KW-1185">Reference proteome</keyword>
<accession>A0A9P5B440</accession>
<comment type="caution">
    <text evidence="1">The sequence shown here is derived from an EMBL/GenBank/DDBJ whole genome shotgun (WGS) entry which is preliminary data.</text>
</comment>